<dbReference type="InterPro" id="IPR036390">
    <property type="entry name" value="WH_DNA-bd_sf"/>
</dbReference>
<dbReference type="Pfam" id="PF03551">
    <property type="entry name" value="PadR"/>
    <property type="match status" value="1"/>
</dbReference>
<sequence>MYSSQLLKGTYQTVILKLLNENKRMYGYEISQRVKEESNGEIQLPEGSLYPILHKMTEEGFLKMEKVHIGRRVRRYYSITTTGSSEAVVRMEELNRFMTTMKLLMQPNTGTV</sequence>
<proteinExistence type="predicted"/>
<gene>
    <name evidence="2" type="ORF">RT717_16695</name>
</gene>
<dbReference type="RefSeq" id="WP_317487522.1">
    <property type="nucleotide sequence ID" value="NZ_CP136051.1"/>
</dbReference>
<dbReference type="EMBL" id="CP136051">
    <property type="protein sequence ID" value="WOK04721.1"/>
    <property type="molecule type" value="Genomic_DNA"/>
</dbReference>
<protein>
    <submittedName>
        <fullName evidence="2">PadR family transcriptional regulator</fullName>
    </submittedName>
</protein>
<dbReference type="Proteomes" id="UP001302349">
    <property type="component" value="Chromosome"/>
</dbReference>
<dbReference type="SUPFAM" id="SSF46785">
    <property type="entry name" value="Winged helix' DNA-binding domain"/>
    <property type="match status" value="1"/>
</dbReference>
<organism evidence="2 3">
    <name type="scientific">Imperialibacter roseus</name>
    <dbReference type="NCBI Taxonomy" id="1324217"/>
    <lineage>
        <taxon>Bacteria</taxon>
        <taxon>Pseudomonadati</taxon>
        <taxon>Bacteroidota</taxon>
        <taxon>Cytophagia</taxon>
        <taxon>Cytophagales</taxon>
        <taxon>Flammeovirgaceae</taxon>
        <taxon>Imperialibacter</taxon>
    </lineage>
</organism>
<evidence type="ECO:0000259" key="1">
    <source>
        <dbReference type="Pfam" id="PF03551"/>
    </source>
</evidence>
<dbReference type="Gene3D" id="1.10.10.10">
    <property type="entry name" value="Winged helix-like DNA-binding domain superfamily/Winged helix DNA-binding domain"/>
    <property type="match status" value="1"/>
</dbReference>
<dbReference type="InterPro" id="IPR005149">
    <property type="entry name" value="Tscrpt_reg_PadR_N"/>
</dbReference>
<feature type="domain" description="Transcription regulator PadR N-terminal" evidence="1">
    <location>
        <begin position="15"/>
        <end position="86"/>
    </location>
</feature>
<dbReference type="InterPro" id="IPR036388">
    <property type="entry name" value="WH-like_DNA-bd_sf"/>
</dbReference>
<dbReference type="PANTHER" id="PTHR33169:SF14">
    <property type="entry name" value="TRANSCRIPTIONAL REGULATOR RV3488"/>
    <property type="match status" value="1"/>
</dbReference>
<keyword evidence="3" id="KW-1185">Reference proteome</keyword>
<name>A0ABZ0IJJ8_9BACT</name>
<evidence type="ECO:0000313" key="3">
    <source>
        <dbReference type="Proteomes" id="UP001302349"/>
    </source>
</evidence>
<reference evidence="2 3" key="1">
    <citation type="journal article" date="2023" name="Microbiol. Resour. Announc.">
        <title>Complete Genome Sequence of Imperialibacter roseus strain P4T.</title>
        <authorList>
            <person name="Tizabi D.R."/>
            <person name="Bachvaroff T."/>
            <person name="Hill R.T."/>
        </authorList>
    </citation>
    <scope>NUCLEOTIDE SEQUENCE [LARGE SCALE GENOMIC DNA]</scope>
    <source>
        <strain evidence="2 3">P4T</strain>
    </source>
</reference>
<accession>A0ABZ0IJJ8</accession>
<dbReference type="PANTHER" id="PTHR33169">
    <property type="entry name" value="PADR-FAMILY TRANSCRIPTIONAL REGULATOR"/>
    <property type="match status" value="1"/>
</dbReference>
<dbReference type="InterPro" id="IPR052509">
    <property type="entry name" value="Metal_resp_DNA-bind_regulator"/>
</dbReference>
<evidence type="ECO:0000313" key="2">
    <source>
        <dbReference type="EMBL" id="WOK04721.1"/>
    </source>
</evidence>